<dbReference type="SMART" id="SM00464">
    <property type="entry name" value="LON"/>
    <property type="match status" value="1"/>
</dbReference>
<dbReference type="PANTHER" id="PTHR46732:SF8">
    <property type="entry name" value="ATP-DEPENDENT PROTEASE LA (LON) DOMAIN PROTEIN"/>
    <property type="match status" value="1"/>
</dbReference>
<dbReference type="PROSITE" id="PS51787">
    <property type="entry name" value="LON_N"/>
    <property type="match status" value="1"/>
</dbReference>
<dbReference type="EMBL" id="JAFKGL010000010">
    <property type="protein sequence ID" value="MBN9412348.1"/>
    <property type="molecule type" value="Genomic_DNA"/>
</dbReference>
<comment type="caution">
    <text evidence="2">The sequence shown here is derived from an EMBL/GenBank/DDBJ whole genome shotgun (WGS) entry which is preliminary data.</text>
</comment>
<dbReference type="Proteomes" id="UP000664414">
    <property type="component" value="Unassembled WGS sequence"/>
</dbReference>
<evidence type="ECO:0000259" key="1">
    <source>
        <dbReference type="PROSITE" id="PS51787"/>
    </source>
</evidence>
<proteinExistence type="predicted"/>
<feature type="domain" description="Lon N-terminal" evidence="1">
    <location>
        <begin position="12"/>
        <end position="201"/>
    </location>
</feature>
<dbReference type="InterPro" id="IPR046336">
    <property type="entry name" value="Lon_prtase_N_sf"/>
</dbReference>
<dbReference type="InterPro" id="IPR003111">
    <property type="entry name" value="Lon_prtase_N"/>
</dbReference>
<dbReference type="PANTHER" id="PTHR46732">
    <property type="entry name" value="ATP-DEPENDENT PROTEASE LA (LON) DOMAIN PROTEIN"/>
    <property type="match status" value="1"/>
</dbReference>
<protein>
    <submittedName>
        <fullName evidence="2">LON peptidase substrate-binding domain-containing protein</fullName>
    </submittedName>
</protein>
<evidence type="ECO:0000313" key="2">
    <source>
        <dbReference type="EMBL" id="MBN9412348.1"/>
    </source>
</evidence>
<accession>A0A8J7PW64</accession>
<dbReference type="Gene3D" id="2.30.130.40">
    <property type="entry name" value="LON domain-like"/>
    <property type="match status" value="1"/>
</dbReference>
<dbReference type="Pfam" id="PF02190">
    <property type="entry name" value="LON_substr_bdg"/>
    <property type="match status" value="1"/>
</dbReference>
<name>A0A8J7PW64_9PROT</name>
<evidence type="ECO:0000313" key="3">
    <source>
        <dbReference type="Proteomes" id="UP000664414"/>
    </source>
</evidence>
<dbReference type="AlphaFoldDB" id="A0A8J7PW64"/>
<dbReference type="InterPro" id="IPR015947">
    <property type="entry name" value="PUA-like_sf"/>
</dbReference>
<sequence length="212" mass="24446">MHLNLSHFPTKLAILDLPGIILLPRGKLPIHLMEDKHKLLIEEALKTDRYVGVVQADKRAEGEKLFRSGCLGKITTFSEGEEGDYFVILSGVCRFNLLDPQETSKPYFIHSVSYETFSFDIYEEKENEIEREKLLDLVKVYFSSSDLIANWDEIKMASNERLISSLTLLYPFEPQEKQALLESPTLIERTQMMTALLEIAFLKNSQASWFKH</sequence>
<organism evidence="2 3">
    <name type="scientific">Candidatus Paracaedimonas acanthamoebae</name>
    <dbReference type="NCBI Taxonomy" id="244581"/>
    <lineage>
        <taxon>Bacteria</taxon>
        <taxon>Pseudomonadati</taxon>
        <taxon>Pseudomonadota</taxon>
        <taxon>Alphaproteobacteria</taxon>
        <taxon>Holosporales</taxon>
        <taxon>Caedimonadaceae</taxon>
        <taxon>Candidatus Paracaedimonas</taxon>
    </lineage>
</organism>
<dbReference type="SUPFAM" id="SSF88697">
    <property type="entry name" value="PUA domain-like"/>
    <property type="match status" value="1"/>
</dbReference>
<reference evidence="2" key="1">
    <citation type="submission" date="2021-02" db="EMBL/GenBank/DDBJ databases">
        <title>Thiocyanate and organic carbon inputs drive convergent selection for specific autotrophic Afipia and Thiobacillus strains within complex microbiomes.</title>
        <authorList>
            <person name="Huddy R.J."/>
            <person name="Sachdeva R."/>
            <person name="Kadzinga F."/>
            <person name="Kantor R.S."/>
            <person name="Harrison S.T.L."/>
            <person name="Banfield J.F."/>
        </authorList>
    </citation>
    <scope>NUCLEOTIDE SEQUENCE</scope>
    <source>
        <strain evidence="2">SCN18_10_11_15_R4_P_38_20</strain>
    </source>
</reference>
<gene>
    <name evidence="2" type="ORF">J0H12_00270</name>
</gene>